<name>A0ABW4CAH5_9BACL</name>
<reference evidence="2" key="1">
    <citation type="journal article" date="2019" name="Int. J. Syst. Evol. Microbiol.">
        <title>The Global Catalogue of Microorganisms (GCM) 10K type strain sequencing project: providing services to taxonomists for standard genome sequencing and annotation.</title>
        <authorList>
            <consortium name="The Broad Institute Genomics Platform"/>
            <consortium name="The Broad Institute Genome Sequencing Center for Infectious Disease"/>
            <person name="Wu L."/>
            <person name="Ma J."/>
        </authorList>
    </citation>
    <scope>NUCLEOTIDE SEQUENCE [LARGE SCALE GENOMIC DNA]</scope>
    <source>
        <strain evidence="2">S1</strain>
    </source>
</reference>
<comment type="caution">
    <text evidence="1">The sequence shown here is derived from an EMBL/GenBank/DDBJ whole genome shotgun (WGS) entry which is preliminary data.</text>
</comment>
<dbReference type="EMBL" id="JBHTNU010000006">
    <property type="protein sequence ID" value="MFD1426941.1"/>
    <property type="molecule type" value="Genomic_DNA"/>
</dbReference>
<evidence type="ECO:0000313" key="2">
    <source>
        <dbReference type="Proteomes" id="UP001597282"/>
    </source>
</evidence>
<sequence length="149" mass="17389">MSLWLLTPEHLSPINDPDWKVIEEYLTQLDGQKRSIVTLRRKAMGELIVGGGNLIDNEVLYHVGYSYIVDDDLEREEEEEEIEPVYDGDRIFHLIDPSKSGTKEVMIKISQLSNLPENMCVDKQMMLNAVKYFYKYEKLHPKLNWIEAS</sequence>
<accession>A0ABW4CAH5</accession>
<organism evidence="1 2">
    <name type="scientific">Kroppenstedtia sanguinis</name>
    <dbReference type="NCBI Taxonomy" id="1380684"/>
    <lineage>
        <taxon>Bacteria</taxon>
        <taxon>Bacillati</taxon>
        <taxon>Bacillota</taxon>
        <taxon>Bacilli</taxon>
        <taxon>Bacillales</taxon>
        <taxon>Thermoactinomycetaceae</taxon>
        <taxon>Kroppenstedtia</taxon>
    </lineage>
</organism>
<keyword evidence="2" id="KW-1185">Reference proteome</keyword>
<dbReference type="Proteomes" id="UP001597282">
    <property type="component" value="Unassembled WGS sequence"/>
</dbReference>
<proteinExistence type="predicted"/>
<protein>
    <submittedName>
        <fullName evidence="1">Uncharacterized protein</fullName>
    </submittedName>
</protein>
<evidence type="ECO:0000313" key="1">
    <source>
        <dbReference type="EMBL" id="MFD1426941.1"/>
    </source>
</evidence>
<dbReference type="RefSeq" id="WP_380164492.1">
    <property type="nucleotide sequence ID" value="NZ_JBHTNU010000006.1"/>
</dbReference>
<gene>
    <name evidence="1" type="ORF">ACFQ4Y_08315</name>
</gene>